<dbReference type="Proteomes" id="UP000828390">
    <property type="component" value="Unassembled WGS sequence"/>
</dbReference>
<reference evidence="1" key="1">
    <citation type="journal article" date="2019" name="bioRxiv">
        <title>The Genome of the Zebra Mussel, Dreissena polymorpha: A Resource for Invasive Species Research.</title>
        <authorList>
            <person name="McCartney M.A."/>
            <person name="Auch B."/>
            <person name="Kono T."/>
            <person name="Mallez S."/>
            <person name="Zhang Y."/>
            <person name="Obille A."/>
            <person name="Becker A."/>
            <person name="Abrahante J.E."/>
            <person name="Garbe J."/>
            <person name="Badalamenti J.P."/>
            <person name="Herman A."/>
            <person name="Mangelson H."/>
            <person name="Liachko I."/>
            <person name="Sullivan S."/>
            <person name="Sone E.D."/>
            <person name="Koren S."/>
            <person name="Silverstein K.A.T."/>
            <person name="Beckman K.B."/>
            <person name="Gohl D.M."/>
        </authorList>
    </citation>
    <scope>NUCLEOTIDE SEQUENCE</scope>
    <source>
        <strain evidence="1">Duluth1</strain>
        <tissue evidence="1">Whole animal</tissue>
    </source>
</reference>
<organism evidence="1 2">
    <name type="scientific">Dreissena polymorpha</name>
    <name type="common">Zebra mussel</name>
    <name type="synonym">Mytilus polymorpha</name>
    <dbReference type="NCBI Taxonomy" id="45954"/>
    <lineage>
        <taxon>Eukaryota</taxon>
        <taxon>Metazoa</taxon>
        <taxon>Spiralia</taxon>
        <taxon>Lophotrochozoa</taxon>
        <taxon>Mollusca</taxon>
        <taxon>Bivalvia</taxon>
        <taxon>Autobranchia</taxon>
        <taxon>Heteroconchia</taxon>
        <taxon>Euheterodonta</taxon>
        <taxon>Imparidentia</taxon>
        <taxon>Neoheterodontei</taxon>
        <taxon>Myida</taxon>
        <taxon>Dreissenoidea</taxon>
        <taxon>Dreissenidae</taxon>
        <taxon>Dreissena</taxon>
    </lineage>
</organism>
<sequence>MLSFYRCGTYDECENDWWHSTSDDPDCQDYKPDQNTFKYIHCTYCCTTDNCNRDIKPAQDTLYTHPKK</sequence>
<evidence type="ECO:0000313" key="2">
    <source>
        <dbReference type="Proteomes" id="UP000828390"/>
    </source>
</evidence>
<protein>
    <submittedName>
        <fullName evidence="1">Uncharacterized protein</fullName>
    </submittedName>
</protein>
<gene>
    <name evidence="1" type="ORF">DPMN_095450</name>
</gene>
<name>A0A9D4R2W0_DREPO</name>
<dbReference type="AlphaFoldDB" id="A0A9D4R2W0"/>
<comment type="caution">
    <text evidence="1">The sequence shown here is derived from an EMBL/GenBank/DDBJ whole genome shotgun (WGS) entry which is preliminary data.</text>
</comment>
<accession>A0A9D4R2W0</accession>
<proteinExistence type="predicted"/>
<evidence type="ECO:0000313" key="1">
    <source>
        <dbReference type="EMBL" id="KAH3852929.1"/>
    </source>
</evidence>
<reference evidence="1" key="2">
    <citation type="submission" date="2020-11" db="EMBL/GenBank/DDBJ databases">
        <authorList>
            <person name="McCartney M.A."/>
            <person name="Auch B."/>
            <person name="Kono T."/>
            <person name="Mallez S."/>
            <person name="Becker A."/>
            <person name="Gohl D.M."/>
            <person name="Silverstein K.A.T."/>
            <person name="Koren S."/>
            <person name="Bechman K.B."/>
            <person name="Herman A."/>
            <person name="Abrahante J.E."/>
            <person name="Garbe J."/>
        </authorList>
    </citation>
    <scope>NUCLEOTIDE SEQUENCE</scope>
    <source>
        <strain evidence="1">Duluth1</strain>
        <tissue evidence="1">Whole animal</tissue>
    </source>
</reference>
<dbReference type="EMBL" id="JAIWYP010000003">
    <property type="protein sequence ID" value="KAH3852929.1"/>
    <property type="molecule type" value="Genomic_DNA"/>
</dbReference>
<keyword evidence="2" id="KW-1185">Reference proteome</keyword>